<dbReference type="InterPro" id="IPR050272">
    <property type="entry name" value="Isochorismatase-like_hydrls"/>
</dbReference>
<dbReference type="InterPro" id="IPR000868">
    <property type="entry name" value="Isochorismatase-like_dom"/>
</dbReference>
<dbReference type="CDD" id="cd01014">
    <property type="entry name" value="nicotinamidase_related"/>
    <property type="match status" value="1"/>
</dbReference>
<dbReference type="Pfam" id="PF00857">
    <property type="entry name" value="Isochorismatase"/>
    <property type="match status" value="1"/>
</dbReference>
<dbReference type="Gene3D" id="3.40.50.850">
    <property type="entry name" value="Isochorismatase-like"/>
    <property type="match status" value="1"/>
</dbReference>
<protein>
    <submittedName>
        <fullName evidence="3">Cysteine hydrolase</fullName>
    </submittedName>
</protein>
<evidence type="ECO:0000313" key="3">
    <source>
        <dbReference type="EMBL" id="UOQ58807.1"/>
    </source>
</evidence>
<evidence type="ECO:0000259" key="2">
    <source>
        <dbReference type="Pfam" id="PF00857"/>
    </source>
</evidence>
<dbReference type="EMBL" id="CP095045">
    <property type="protein sequence ID" value="UOQ58807.1"/>
    <property type="molecule type" value="Genomic_DNA"/>
</dbReference>
<evidence type="ECO:0000256" key="1">
    <source>
        <dbReference type="ARBA" id="ARBA00022801"/>
    </source>
</evidence>
<dbReference type="SUPFAM" id="SSF52499">
    <property type="entry name" value="Isochorismatase-like hydrolases"/>
    <property type="match status" value="1"/>
</dbReference>
<dbReference type="Proteomes" id="UP000831786">
    <property type="component" value="Chromosome"/>
</dbReference>
<organism evidence="3 4">
    <name type="scientific">Leucobacter allii</name>
    <dbReference type="NCBI Taxonomy" id="2932247"/>
    <lineage>
        <taxon>Bacteria</taxon>
        <taxon>Bacillati</taxon>
        <taxon>Actinomycetota</taxon>
        <taxon>Actinomycetes</taxon>
        <taxon>Micrococcales</taxon>
        <taxon>Microbacteriaceae</taxon>
        <taxon>Leucobacter</taxon>
    </lineage>
</organism>
<dbReference type="InterPro" id="IPR036380">
    <property type="entry name" value="Isochorismatase-like_sf"/>
</dbReference>
<gene>
    <name evidence="3" type="ORF">MUN78_08325</name>
</gene>
<keyword evidence="4" id="KW-1185">Reference proteome</keyword>
<dbReference type="GO" id="GO:0016787">
    <property type="term" value="F:hydrolase activity"/>
    <property type="evidence" value="ECO:0007669"/>
    <property type="project" value="UniProtKB-KW"/>
</dbReference>
<dbReference type="PANTHER" id="PTHR43540:SF14">
    <property type="entry name" value="ISOCHORISMATASE"/>
    <property type="match status" value="1"/>
</dbReference>
<proteinExistence type="predicted"/>
<evidence type="ECO:0000313" key="4">
    <source>
        <dbReference type="Proteomes" id="UP000831786"/>
    </source>
</evidence>
<sequence>MTSSSALLVIDLQRGVLGDCLDADAVVARTARLVARARAERTPVIWVQDHGGFPEGSDDWSLAEPLARRREETLVRKAYRDSFADTELAEVLSAEGIRRLVVAGAQSDYCIRTTTQAAAARGFDVALVADAHTTTDAEFEGTVIPARQIIAHTNMYFRGLRYPGRSFGIAGHDTVEL</sequence>
<name>A0ABY4FRC0_9MICO</name>
<accession>A0ABY4FRC0</accession>
<keyword evidence="1 3" id="KW-0378">Hydrolase</keyword>
<feature type="domain" description="Isochorismatase-like" evidence="2">
    <location>
        <begin position="5"/>
        <end position="140"/>
    </location>
</feature>
<reference evidence="3 4" key="1">
    <citation type="submission" date="2022-04" db="EMBL/GenBank/DDBJ databases">
        <title>Leucobacter sp. isolated from rhizosphere of garlic.</title>
        <authorList>
            <person name="Won M."/>
            <person name="Lee C.-M."/>
            <person name="Woen H.-Y."/>
            <person name="Kwon S.-W."/>
        </authorList>
    </citation>
    <scope>NUCLEOTIDE SEQUENCE [LARGE SCALE GENOMIC DNA]</scope>
    <source>
        <strain evidence="3 4">H21R-40</strain>
    </source>
</reference>
<dbReference type="PANTHER" id="PTHR43540">
    <property type="entry name" value="PEROXYUREIDOACRYLATE/UREIDOACRYLATE AMIDOHYDROLASE-RELATED"/>
    <property type="match status" value="1"/>
</dbReference>
<dbReference type="RefSeq" id="WP_244689042.1">
    <property type="nucleotide sequence ID" value="NZ_CP095044.1"/>
</dbReference>